<keyword evidence="1" id="KW-0812">Transmembrane</keyword>
<dbReference type="Gene3D" id="3.30.450.20">
    <property type="entry name" value="PAS domain"/>
    <property type="match status" value="1"/>
</dbReference>
<evidence type="ECO:0000313" key="3">
    <source>
        <dbReference type="EMBL" id="MDM8563544.1"/>
    </source>
</evidence>
<dbReference type="EMBL" id="JAUCGM010000704">
    <property type="protein sequence ID" value="MDM8563544.1"/>
    <property type="molecule type" value="Genomic_DNA"/>
</dbReference>
<accession>A0ABT7VVE3</accession>
<feature type="non-terminal residue" evidence="3">
    <location>
        <position position="444"/>
    </location>
</feature>
<protein>
    <submittedName>
        <fullName evidence="3">Cache 3/Cache 2 fusion domain-containing protein</fullName>
    </submittedName>
</protein>
<evidence type="ECO:0000259" key="2">
    <source>
        <dbReference type="Pfam" id="PF17201"/>
    </source>
</evidence>
<name>A0ABT7VVE3_9GAMM</name>
<dbReference type="CDD" id="cd12912">
    <property type="entry name" value="PDC2_MCP_like"/>
    <property type="match status" value="1"/>
</dbReference>
<keyword evidence="1" id="KW-0472">Membrane</keyword>
<comment type="caution">
    <text evidence="3">The sequence shown here is derived from an EMBL/GenBank/DDBJ whole genome shotgun (WGS) entry which is preliminary data.</text>
</comment>
<evidence type="ECO:0000313" key="4">
    <source>
        <dbReference type="Proteomes" id="UP001171945"/>
    </source>
</evidence>
<gene>
    <name evidence="3" type="ORF">QUF54_09340</name>
</gene>
<feature type="transmembrane region" description="Helical" evidence="1">
    <location>
        <begin position="418"/>
        <end position="439"/>
    </location>
</feature>
<dbReference type="Pfam" id="PF17201">
    <property type="entry name" value="Cache_3-Cache_2"/>
    <property type="match status" value="1"/>
</dbReference>
<sequence>RQSHYYINKKGSLQIEEENPIQLFITPCSYNDLTKYGRMPTCVVFIEYSLNDIKSLMKNIDVGKTGYGFLLSKEGVFLNHPLEKEVKDRETIFEQAELRNGAFKMLGEHDVIDYVDERTGQSAWIFYQTIPTTGWIMGTLVVKNEILSKTTELEHKLIKIGLWFLAALIVFFLALLFRAYEGKRFRFWIVILSATVLLLVSLEFVWSIVQTSPKGNESKIVKSTIIVDKAGLHQLISANTSSKASPNYIIPTGVSIESIKFAENKAIIKGHIWQKYPDDIHEEITRGFILPNVLSPTITEKSRHKENKTEEIKWFFEGPLRQQFDNSKYPFDKREISLLIHHVDKNVYLIPDLEAYHSLKPSILPGIKSDLIIPDWLMKSSFFNYQVHQSEIDVENKVENFSNLYFTISAQRDFLKPFIYSVLPIIVVGIMLFVILLLLGRVGS</sequence>
<dbReference type="InterPro" id="IPR033462">
    <property type="entry name" value="Cache_3-Cache_2"/>
</dbReference>
<feature type="transmembrane region" description="Helical" evidence="1">
    <location>
        <begin position="160"/>
        <end position="180"/>
    </location>
</feature>
<evidence type="ECO:0000256" key="1">
    <source>
        <dbReference type="SAM" id="Phobius"/>
    </source>
</evidence>
<feature type="domain" description="Cache 3/Cache 2 fusion" evidence="2">
    <location>
        <begin position="49"/>
        <end position="154"/>
    </location>
</feature>
<dbReference type="Proteomes" id="UP001171945">
    <property type="component" value="Unassembled WGS sequence"/>
</dbReference>
<organism evidence="3 4">
    <name type="scientific">Candidatus Marithioploca araucensis</name>
    <dbReference type="NCBI Taxonomy" id="70273"/>
    <lineage>
        <taxon>Bacteria</taxon>
        <taxon>Pseudomonadati</taxon>
        <taxon>Pseudomonadota</taxon>
        <taxon>Gammaproteobacteria</taxon>
        <taxon>Thiotrichales</taxon>
        <taxon>Thiotrichaceae</taxon>
        <taxon>Candidatus Marithioploca</taxon>
    </lineage>
</organism>
<proteinExistence type="predicted"/>
<feature type="non-terminal residue" evidence="3">
    <location>
        <position position="1"/>
    </location>
</feature>
<feature type="transmembrane region" description="Helical" evidence="1">
    <location>
        <begin position="187"/>
        <end position="209"/>
    </location>
</feature>
<keyword evidence="4" id="KW-1185">Reference proteome</keyword>
<keyword evidence="1" id="KW-1133">Transmembrane helix</keyword>
<reference evidence="3" key="1">
    <citation type="submission" date="2023-06" db="EMBL/GenBank/DDBJ databases">
        <title>Uncultivated large filamentous bacteria from sulfidic sediments reveal new species and different genomic features in energy metabolism and defense.</title>
        <authorList>
            <person name="Fonseca A."/>
        </authorList>
    </citation>
    <scope>NUCLEOTIDE SEQUENCE</scope>
    <source>
        <strain evidence="3">HSG4</strain>
    </source>
</reference>